<dbReference type="GO" id="GO:0005886">
    <property type="term" value="C:plasma membrane"/>
    <property type="evidence" value="ECO:0007669"/>
    <property type="project" value="InterPro"/>
</dbReference>
<dbReference type="EMBL" id="JARAOO010000004">
    <property type="protein sequence ID" value="KAJ7969861.1"/>
    <property type="molecule type" value="Genomic_DNA"/>
</dbReference>
<keyword evidence="3" id="KW-1185">Reference proteome</keyword>
<feature type="region of interest" description="Disordered" evidence="1">
    <location>
        <begin position="272"/>
        <end position="337"/>
    </location>
</feature>
<keyword evidence="2" id="KW-0808">Transferase</keyword>
<comment type="caution">
    <text evidence="2">The sequence shown here is derived from an EMBL/GenBank/DDBJ whole genome shotgun (WGS) entry which is preliminary data.</text>
</comment>
<feature type="compositionally biased region" description="Basic and acidic residues" evidence="1">
    <location>
        <begin position="141"/>
        <end position="151"/>
    </location>
</feature>
<sequence length="337" mass="37995">MDSLNFFKFWRPTTNTNISDLLVETYNEFDEEDSFFDLELTVPDFDTKENNDDNHPEDKTTTKGKKQTKEEAGSVSAKKVGDCELSNSKPTFSVSVSDPISKRKILPIEPSFKPQSPIALLKSAPKFRIFMFKKPKSMKTQKTEEIRETEFNKGSMETQKQQSKVFSKLTSPRDNSLRSNGSKPQYQNVEGSKSDRFSKDVIQKYLKLIKPIYVKISKRYSDKIKFSDELSLGSPASSPSMAPVSSSKRDKQGNLPAGIRIVCKHLGKSKSSMATIGIPSPENRRDDTLQQQHDGIQSAIMHCKRSFSSSRDSALSSPEKSMDSLRKSFEEEKEAGI</sequence>
<dbReference type="PANTHER" id="PTHR33929">
    <property type="entry name" value="MEMBRANE-ASSOCIATED KINASE REGULATOR 2-RELATED"/>
    <property type="match status" value="1"/>
</dbReference>
<feature type="region of interest" description="Disordered" evidence="1">
    <location>
        <begin position="228"/>
        <end position="258"/>
    </location>
</feature>
<dbReference type="Proteomes" id="UP001163823">
    <property type="component" value="Chromosome 4"/>
</dbReference>
<feature type="region of interest" description="Disordered" evidence="1">
    <location>
        <begin position="46"/>
        <end position="96"/>
    </location>
</feature>
<dbReference type="KEGG" id="qsa:O6P43_008138"/>
<dbReference type="GO" id="GO:0016301">
    <property type="term" value="F:kinase activity"/>
    <property type="evidence" value="ECO:0007669"/>
    <property type="project" value="UniProtKB-KW"/>
</dbReference>
<feature type="compositionally biased region" description="Polar residues" evidence="1">
    <location>
        <begin position="155"/>
        <end position="191"/>
    </location>
</feature>
<organism evidence="2 3">
    <name type="scientific">Quillaja saponaria</name>
    <name type="common">Soap bark tree</name>
    <dbReference type="NCBI Taxonomy" id="32244"/>
    <lineage>
        <taxon>Eukaryota</taxon>
        <taxon>Viridiplantae</taxon>
        <taxon>Streptophyta</taxon>
        <taxon>Embryophyta</taxon>
        <taxon>Tracheophyta</taxon>
        <taxon>Spermatophyta</taxon>
        <taxon>Magnoliopsida</taxon>
        <taxon>eudicotyledons</taxon>
        <taxon>Gunneridae</taxon>
        <taxon>Pentapetalae</taxon>
        <taxon>rosids</taxon>
        <taxon>fabids</taxon>
        <taxon>Fabales</taxon>
        <taxon>Quillajaceae</taxon>
        <taxon>Quillaja</taxon>
    </lineage>
</organism>
<dbReference type="InterPro" id="IPR039619">
    <property type="entry name" value="MAKR2/5"/>
</dbReference>
<feature type="compositionally biased region" description="Polar residues" evidence="1">
    <location>
        <begin position="85"/>
        <end position="96"/>
    </location>
</feature>
<evidence type="ECO:0000313" key="2">
    <source>
        <dbReference type="EMBL" id="KAJ7969861.1"/>
    </source>
</evidence>
<protein>
    <submittedName>
        <fullName evidence="2">Membrane-associated kinase regulator</fullName>
    </submittedName>
</protein>
<proteinExistence type="predicted"/>
<feature type="compositionally biased region" description="Basic and acidic residues" evidence="1">
    <location>
        <begin position="320"/>
        <end position="337"/>
    </location>
</feature>
<evidence type="ECO:0000313" key="3">
    <source>
        <dbReference type="Proteomes" id="UP001163823"/>
    </source>
</evidence>
<feature type="compositionally biased region" description="Low complexity" evidence="1">
    <location>
        <begin position="306"/>
        <end position="317"/>
    </location>
</feature>
<feature type="compositionally biased region" description="Low complexity" evidence="1">
    <location>
        <begin position="234"/>
        <end position="246"/>
    </location>
</feature>
<accession>A0AAD7M4L3</accession>
<reference evidence="2" key="1">
    <citation type="journal article" date="2023" name="Science">
        <title>Elucidation of the pathway for biosynthesis of saponin adjuvants from the soapbark tree.</title>
        <authorList>
            <person name="Reed J."/>
            <person name="Orme A."/>
            <person name="El-Demerdash A."/>
            <person name="Owen C."/>
            <person name="Martin L.B.B."/>
            <person name="Misra R.C."/>
            <person name="Kikuchi S."/>
            <person name="Rejzek M."/>
            <person name="Martin A.C."/>
            <person name="Harkess A."/>
            <person name="Leebens-Mack J."/>
            <person name="Louveau T."/>
            <person name="Stephenson M.J."/>
            <person name="Osbourn A."/>
        </authorList>
    </citation>
    <scope>NUCLEOTIDE SEQUENCE</scope>
    <source>
        <strain evidence="2">S10</strain>
    </source>
</reference>
<dbReference type="AlphaFoldDB" id="A0AAD7M4L3"/>
<gene>
    <name evidence="2" type="ORF">O6P43_008138</name>
</gene>
<name>A0AAD7M4L3_QUISA</name>
<keyword evidence="2" id="KW-0418">Kinase</keyword>
<evidence type="ECO:0000256" key="1">
    <source>
        <dbReference type="SAM" id="MobiDB-lite"/>
    </source>
</evidence>
<feature type="region of interest" description="Disordered" evidence="1">
    <location>
        <begin position="138"/>
        <end position="193"/>
    </location>
</feature>
<dbReference type="PANTHER" id="PTHR33929:SF4">
    <property type="entry name" value="MEMBRANE-ASSOCIATED KINASE REGULATOR 5"/>
    <property type="match status" value="1"/>
</dbReference>
<feature type="compositionally biased region" description="Basic and acidic residues" evidence="1">
    <location>
        <begin position="46"/>
        <end position="72"/>
    </location>
</feature>